<protein>
    <recommendedName>
        <fullName evidence="3">SusD/RagB family nutrient-binding outer membrane lipoprotein</fullName>
    </recommendedName>
</protein>
<dbReference type="SUPFAM" id="SSF48452">
    <property type="entry name" value="TPR-like"/>
    <property type="match status" value="1"/>
</dbReference>
<reference evidence="2" key="1">
    <citation type="journal article" date="2019" name="Int. J. Syst. Evol. Microbiol.">
        <title>The Global Catalogue of Microorganisms (GCM) 10K type strain sequencing project: providing services to taxonomists for standard genome sequencing and annotation.</title>
        <authorList>
            <consortium name="The Broad Institute Genomics Platform"/>
            <consortium name="The Broad Institute Genome Sequencing Center for Infectious Disease"/>
            <person name="Wu L."/>
            <person name="Ma J."/>
        </authorList>
    </citation>
    <scope>NUCLEOTIDE SEQUENCE [LARGE SCALE GENOMIC DNA]</scope>
    <source>
        <strain evidence="2">CGMCC 1.10832</strain>
    </source>
</reference>
<dbReference type="Pfam" id="PF12771">
    <property type="entry name" value="SusD-like_2"/>
    <property type="match status" value="1"/>
</dbReference>
<keyword evidence="2" id="KW-1185">Reference proteome</keyword>
<evidence type="ECO:0008006" key="3">
    <source>
        <dbReference type="Google" id="ProtNLM"/>
    </source>
</evidence>
<dbReference type="Proteomes" id="UP000636010">
    <property type="component" value="Unassembled WGS sequence"/>
</dbReference>
<evidence type="ECO:0000313" key="2">
    <source>
        <dbReference type="Proteomes" id="UP000636010"/>
    </source>
</evidence>
<dbReference type="InterPro" id="IPR041662">
    <property type="entry name" value="SusD-like_2"/>
</dbReference>
<dbReference type="EMBL" id="BMEC01000002">
    <property type="protein sequence ID" value="GGC24998.1"/>
    <property type="molecule type" value="Genomic_DNA"/>
</dbReference>
<sequence length="474" mass="52687">MITGCQDLTDLNEDPNRPAEVSNDFLLTAAQRQLGLRYYGNFDNISFGMTIAQYWAQNEYSDEVRYQYRPQTNNTFWLEFYTAINDLQEIIRINSELDLEDPTVDAAQIRNQNAIATIMKSWAYHNMVDIYGNIPFSEALQGAENPSPSYDSQANIYETLISDVQAAVASIDAEAPSFAGGDVVYGGDLENWIKFGNSLLLRMGIRLSDVNPTLAQEVISAAAGEAISSNSENAAIQFITEQPSVNPLYTSYVVNGRQDYAATENFVNLLSGLGDPRLEEYFSPASATGTFIGLTYGLESAEAAAIPRSAVSQLNPKLLEADFEGMLMDYAETSFILAEAAANGWVTSGSPSQYYEQGIRASMEYWGITNSATIINYIAANPYSENNLAIQKYISLYIQGWQSWAEIRRLDLENIPEANLVIYEPDENFIDINGIPKRRIYPLDEQSLNSSNYSDASNAIGGDEYDTNLFWDVD</sequence>
<evidence type="ECO:0000313" key="1">
    <source>
        <dbReference type="EMBL" id="GGC24998.1"/>
    </source>
</evidence>
<proteinExistence type="predicted"/>
<organism evidence="1 2">
    <name type="scientific">Marivirga lumbricoides</name>
    <dbReference type="NCBI Taxonomy" id="1046115"/>
    <lineage>
        <taxon>Bacteria</taxon>
        <taxon>Pseudomonadati</taxon>
        <taxon>Bacteroidota</taxon>
        <taxon>Cytophagia</taxon>
        <taxon>Cytophagales</taxon>
        <taxon>Marivirgaceae</taxon>
        <taxon>Marivirga</taxon>
    </lineage>
</organism>
<dbReference type="Gene3D" id="1.25.40.390">
    <property type="match status" value="1"/>
</dbReference>
<gene>
    <name evidence="1" type="ORF">GCM10011506_07890</name>
</gene>
<name>A0ABQ1LI91_9BACT</name>
<comment type="caution">
    <text evidence="1">The sequence shown here is derived from an EMBL/GenBank/DDBJ whole genome shotgun (WGS) entry which is preliminary data.</text>
</comment>
<dbReference type="InterPro" id="IPR011990">
    <property type="entry name" value="TPR-like_helical_dom_sf"/>
</dbReference>
<accession>A0ABQ1LI91</accession>